<dbReference type="EMBL" id="CP084930">
    <property type="protein sequence ID" value="USI74641.1"/>
    <property type="molecule type" value="Genomic_DNA"/>
</dbReference>
<dbReference type="RefSeq" id="WP_252168441.1">
    <property type="nucleotide sequence ID" value="NZ_CP084930.1"/>
</dbReference>
<feature type="transmembrane region" description="Helical" evidence="1">
    <location>
        <begin position="111"/>
        <end position="132"/>
    </location>
</feature>
<feature type="transmembrane region" description="Helical" evidence="1">
    <location>
        <begin position="52"/>
        <end position="74"/>
    </location>
</feature>
<keyword evidence="1" id="KW-0812">Transmembrane</keyword>
<evidence type="ECO:0008006" key="4">
    <source>
        <dbReference type="Google" id="ProtNLM"/>
    </source>
</evidence>
<feature type="transmembrane region" description="Helical" evidence="1">
    <location>
        <begin position="6"/>
        <end position="23"/>
    </location>
</feature>
<reference evidence="2" key="1">
    <citation type="journal article" date="2022" name="Toxins">
        <title>Genomic Analysis of Sphingopyxis sp. USTB-05 for Biodegrading Cyanobacterial Hepatotoxins.</title>
        <authorList>
            <person name="Liu C."/>
            <person name="Xu Q."/>
            <person name="Zhao Z."/>
            <person name="Zhang H."/>
            <person name="Liu X."/>
            <person name="Yin C."/>
            <person name="Liu Y."/>
            <person name="Yan H."/>
        </authorList>
    </citation>
    <scope>NUCLEOTIDE SEQUENCE</scope>
    <source>
        <strain evidence="2">NBD5</strain>
    </source>
</reference>
<dbReference type="Proteomes" id="UP001056937">
    <property type="component" value="Chromosome 1"/>
</dbReference>
<accession>A0ABY4XCG2</accession>
<feature type="transmembrane region" description="Helical" evidence="1">
    <location>
        <begin position="81"/>
        <end position="99"/>
    </location>
</feature>
<gene>
    <name evidence="2" type="ORF">LHA26_01485</name>
</gene>
<proteinExistence type="predicted"/>
<organism evidence="2 3">
    <name type="scientific">Sphingomonas morindae</name>
    <dbReference type="NCBI Taxonomy" id="1541170"/>
    <lineage>
        <taxon>Bacteria</taxon>
        <taxon>Pseudomonadati</taxon>
        <taxon>Pseudomonadota</taxon>
        <taxon>Alphaproteobacteria</taxon>
        <taxon>Sphingomonadales</taxon>
        <taxon>Sphingomonadaceae</taxon>
        <taxon>Sphingomonas</taxon>
    </lineage>
</organism>
<evidence type="ECO:0000313" key="2">
    <source>
        <dbReference type="EMBL" id="USI74641.1"/>
    </source>
</evidence>
<keyword evidence="1" id="KW-0472">Membrane</keyword>
<keyword evidence="3" id="KW-1185">Reference proteome</keyword>
<evidence type="ECO:0000256" key="1">
    <source>
        <dbReference type="SAM" id="Phobius"/>
    </source>
</evidence>
<sequence length="143" mass="16180">MPLPHQILYVATVIAVCGYTLWAGGWPERAGLAIVVAASLASFVAAEFRATAWYSVMPITFLIDLATCATFFVLMVRSDRFWPIWSFGFCVAMVMAHLTRMLRTVLPAWSYYHTTGLWAYPVMASILLGALSRQRRRRSTRRI</sequence>
<keyword evidence="1" id="KW-1133">Transmembrane helix</keyword>
<evidence type="ECO:0000313" key="3">
    <source>
        <dbReference type="Proteomes" id="UP001056937"/>
    </source>
</evidence>
<protein>
    <recommendedName>
        <fullName evidence="4">Rod shape-determining protein MreD</fullName>
    </recommendedName>
</protein>
<name>A0ABY4XCG2_9SPHN</name>